<proteinExistence type="predicted"/>
<dbReference type="OrthoDB" id="3461478at2"/>
<keyword evidence="1" id="KW-0472">Membrane</keyword>
<feature type="transmembrane region" description="Helical" evidence="1">
    <location>
        <begin position="45"/>
        <end position="64"/>
    </location>
</feature>
<dbReference type="Proteomes" id="UP000183413">
    <property type="component" value="Unassembled WGS sequence"/>
</dbReference>
<keyword evidence="3" id="KW-1185">Reference proteome</keyword>
<dbReference type="GeneID" id="99653010"/>
<dbReference type="InParanoid" id="A0A1I5LUF2"/>
<evidence type="ECO:0008006" key="4">
    <source>
        <dbReference type="Google" id="ProtNLM"/>
    </source>
</evidence>
<dbReference type="InterPro" id="IPR047789">
    <property type="entry name" value="CU044_5270-like"/>
</dbReference>
<protein>
    <recommendedName>
        <fullName evidence="4">CU044_5270 family protein</fullName>
    </recommendedName>
</protein>
<reference evidence="2 3" key="1">
    <citation type="submission" date="2016-10" db="EMBL/GenBank/DDBJ databases">
        <authorList>
            <person name="de Groot N.N."/>
        </authorList>
    </citation>
    <scope>NUCLEOTIDE SEQUENCE [LARGE SCALE GENOMIC DNA]</scope>
    <source>
        <strain evidence="2 3">DSM 43067</strain>
    </source>
</reference>
<dbReference type="STRING" id="1993.SAMN04489713_11131"/>
<dbReference type="RefSeq" id="WP_075022766.1">
    <property type="nucleotide sequence ID" value="NZ_CP083237.1"/>
</dbReference>
<dbReference type="AlphaFoldDB" id="A0A1I5LUF2"/>
<organism evidence="2 3">
    <name type="scientific">Actinomadura madurae</name>
    <dbReference type="NCBI Taxonomy" id="1993"/>
    <lineage>
        <taxon>Bacteria</taxon>
        <taxon>Bacillati</taxon>
        <taxon>Actinomycetota</taxon>
        <taxon>Actinomycetes</taxon>
        <taxon>Streptosporangiales</taxon>
        <taxon>Thermomonosporaceae</taxon>
        <taxon>Actinomadura</taxon>
    </lineage>
</organism>
<dbReference type="EMBL" id="FOVH01000011">
    <property type="protein sequence ID" value="SFP00979.1"/>
    <property type="molecule type" value="Genomic_DNA"/>
</dbReference>
<evidence type="ECO:0000256" key="1">
    <source>
        <dbReference type="SAM" id="Phobius"/>
    </source>
</evidence>
<name>A0A1I5LUF2_9ACTN</name>
<keyword evidence="1" id="KW-0812">Transmembrane</keyword>
<sequence length="398" mass="42794">MDELRTIREAYGEPAPPTAREIADARAVWDGKPARRTLFGWPARLGLGIVAAGAAAAVAVAVTAQGSPGAPPSRVDLGRQAVLAAAAKAELMPTGKYWYTDQIQGQSYMVRPKTGSYAIVGAHSETFQWAAAKQGGGEAFYGRDLPSRPLTAKDEAAWRRAGSPTKFKVWSNDHYYTYGQKTTGWEVDDPDPAGGGKYFVQGTGRSLTVAEIQRLPTDPEALATMFYAPKPPRDSKGVRPFERKAGRPLDRKAVRPLDRMSTPSAKLGVTAALLENTPLPPKVRAGLMRALAAQPGIRSLGKATDPLGRKGVALAAEDRPSTVDGEYGAPPEEQGTYKARSELVFDPATGELLAEQLVLTEPGGAYRDREPGFVINYWLVRDTGWTDAKPKPPAKPPF</sequence>
<dbReference type="NCBIfam" id="NF038083">
    <property type="entry name" value="CU044_5270_fam"/>
    <property type="match status" value="1"/>
</dbReference>
<accession>A0A1I5LUF2</accession>
<gene>
    <name evidence="2" type="ORF">SAMN04489713_11131</name>
</gene>
<evidence type="ECO:0000313" key="2">
    <source>
        <dbReference type="EMBL" id="SFP00979.1"/>
    </source>
</evidence>
<keyword evidence="1" id="KW-1133">Transmembrane helix</keyword>
<evidence type="ECO:0000313" key="3">
    <source>
        <dbReference type="Proteomes" id="UP000183413"/>
    </source>
</evidence>